<evidence type="ECO:0000259" key="2">
    <source>
        <dbReference type="PROSITE" id="PS50022"/>
    </source>
</evidence>
<dbReference type="Pfam" id="PF11790">
    <property type="entry name" value="Glyco_hydro_cc"/>
    <property type="match status" value="1"/>
</dbReference>
<feature type="chain" id="PRO_5031169418" evidence="1">
    <location>
        <begin position="31"/>
        <end position="518"/>
    </location>
</feature>
<dbReference type="InterPro" id="IPR024655">
    <property type="entry name" value="Asl1_glyco_hydro_catalytic"/>
</dbReference>
<gene>
    <name evidence="3" type="ORF">HHL22_09210</name>
</gene>
<dbReference type="InterPro" id="IPR026444">
    <property type="entry name" value="Secre_tail"/>
</dbReference>
<dbReference type="InterPro" id="IPR017853">
    <property type="entry name" value="GH"/>
</dbReference>
<accession>A0A7Y0ADK8</accession>
<dbReference type="Gene3D" id="3.20.20.80">
    <property type="entry name" value="Glycosidases"/>
    <property type="match status" value="1"/>
</dbReference>
<keyword evidence="1" id="KW-0732">Signal</keyword>
<dbReference type="EMBL" id="JABBGH010000001">
    <property type="protein sequence ID" value="NML65380.1"/>
    <property type="molecule type" value="Genomic_DNA"/>
</dbReference>
<dbReference type="PANTHER" id="PTHR34154">
    <property type="entry name" value="ALKALI-SENSITIVE LINKAGE PROTEIN 1"/>
    <property type="match status" value="1"/>
</dbReference>
<dbReference type="Pfam" id="PF00754">
    <property type="entry name" value="F5_F8_type_C"/>
    <property type="match status" value="1"/>
</dbReference>
<dbReference type="NCBIfam" id="TIGR04183">
    <property type="entry name" value="Por_Secre_tail"/>
    <property type="match status" value="1"/>
</dbReference>
<comment type="caution">
    <text evidence="3">The sequence shown here is derived from an EMBL/GenBank/DDBJ whole genome shotgun (WGS) entry which is preliminary data.</text>
</comment>
<reference evidence="3 4" key="1">
    <citation type="submission" date="2020-04" db="EMBL/GenBank/DDBJ databases">
        <title>Hymenobacter polaris sp. nov., isolated from Arctic soil.</title>
        <authorList>
            <person name="Dahal R.H."/>
        </authorList>
    </citation>
    <scope>NUCLEOTIDE SEQUENCE [LARGE SCALE GENOMIC DNA]</scope>
    <source>
        <strain evidence="3 4">RP-2-7</strain>
    </source>
</reference>
<proteinExistence type="predicted"/>
<evidence type="ECO:0000313" key="3">
    <source>
        <dbReference type="EMBL" id="NML65380.1"/>
    </source>
</evidence>
<dbReference type="InterPro" id="IPR053183">
    <property type="entry name" value="ASL1"/>
</dbReference>
<dbReference type="PROSITE" id="PS50022">
    <property type="entry name" value="FA58C_3"/>
    <property type="match status" value="1"/>
</dbReference>
<feature type="domain" description="F5/8 type C" evidence="2">
    <location>
        <begin position="287"/>
        <end position="423"/>
    </location>
</feature>
<name>A0A7Y0ADK8_9BACT</name>
<sequence>MPFFTPLPPRYRCLLALGLLVGPAWQTAQAQTIRSAKRGEAYGYNSAADLRALAPGVAWWYNWAPTPDATGAASVYQALGVEYVPTQWNGSLDGSPVTADRLDAKISAGVQYLLGFNEPNFRSQANLTPSQAAAVWPALQEVARRRGLKLVAPSVNYCGDCVSENGVTYYTPTQYLDAFFAACPSCQVDYIAVHTYVCQEQYLRQKVAELKKYNKPIWVTEFACGDMPAGQITAAVQQKYLLDAVNYLEKEPAVFRYAWFSGRNNEIPNINLLGSDGQLTALGQLYVGRPAGWEAGRLVPVAVTASSQETTTTGPANAADRDINSRWASALGAGPQYVQLDFGAPQAIARVQLSWEAAYAQQYQLQTSLDGQSWTTIQTVTNGDGGLDDLPGLQARARYLRVYATQRATTYGYSLYEVEAFGLATALGTAAATAAPAGASLYPNPATGAVTVQWPAAAVGSGHWLLTNATGQVVRTGSLREQVGPNELTLNTQLLPAGSYVLTLEGTTRQHLRLLKAE</sequence>
<keyword evidence="4" id="KW-1185">Reference proteome</keyword>
<dbReference type="PANTHER" id="PTHR34154:SF3">
    <property type="entry name" value="ALKALI-SENSITIVE LINKAGE PROTEIN 1"/>
    <property type="match status" value="1"/>
</dbReference>
<evidence type="ECO:0000256" key="1">
    <source>
        <dbReference type="SAM" id="SignalP"/>
    </source>
</evidence>
<organism evidence="3 4">
    <name type="scientific">Hymenobacter polaris</name>
    <dbReference type="NCBI Taxonomy" id="2682546"/>
    <lineage>
        <taxon>Bacteria</taxon>
        <taxon>Pseudomonadati</taxon>
        <taxon>Bacteroidota</taxon>
        <taxon>Cytophagia</taxon>
        <taxon>Cytophagales</taxon>
        <taxon>Hymenobacteraceae</taxon>
        <taxon>Hymenobacter</taxon>
    </lineage>
</organism>
<protein>
    <submittedName>
        <fullName evidence="3">T9SS type A sorting domain-containing protein</fullName>
    </submittedName>
</protein>
<dbReference type="AlphaFoldDB" id="A0A7Y0ADK8"/>
<dbReference type="Proteomes" id="UP000559626">
    <property type="component" value="Unassembled WGS sequence"/>
</dbReference>
<dbReference type="InterPro" id="IPR000421">
    <property type="entry name" value="FA58C"/>
</dbReference>
<evidence type="ECO:0000313" key="4">
    <source>
        <dbReference type="Proteomes" id="UP000559626"/>
    </source>
</evidence>
<dbReference type="SUPFAM" id="SSF51445">
    <property type="entry name" value="(Trans)glycosidases"/>
    <property type="match status" value="1"/>
</dbReference>
<dbReference type="RefSeq" id="WP_169530637.1">
    <property type="nucleotide sequence ID" value="NZ_JABBGH010000001.1"/>
</dbReference>
<dbReference type="Pfam" id="PF18962">
    <property type="entry name" value="Por_Secre_tail"/>
    <property type="match status" value="1"/>
</dbReference>
<dbReference type="SUPFAM" id="SSF49785">
    <property type="entry name" value="Galactose-binding domain-like"/>
    <property type="match status" value="1"/>
</dbReference>
<dbReference type="InterPro" id="IPR008979">
    <property type="entry name" value="Galactose-bd-like_sf"/>
</dbReference>
<dbReference type="Gene3D" id="2.60.120.260">
    <property type="entry name" value="Galactose-binding domain-like"/>
    <property type="match status" value="1"/>
</dbReference>
<feature type="signal peptide" evidence="1">
    <location>
        <begin position="1"/>
        <end position="30"/>
    </location>
</feature>